<dbReference type="InterPro" id="IPR000305">
    <property type="entry name" value="GIY-YIG_endonuc"/>
</dbReference>
<dbReference type="RefSeq" id="WP_176635904.1">
    <property type="nucleotide sequence ID" value="NZ_JAAMFM010000026.1"/>
</dbReference>
<evidence type="ECO:0000313" key="3">
    <source>
        <dbReference type="Proteomes" id="UP000543556"/>
    </source>
</evidence>
<reference evidence="2 3" key="1">
    <citation type="submission" date="2020-02" db="EMBL/GenBank/DDBJ databases">
        <title>Genome sequence of strain AETb3-4.</title>
        <authorList>
            <person name="Gao J."/>
            <person name="Zhang X."/>
        </authorList>
    </citation>
    <scope>NUCLEOTIDE SEQUENCE [LARGE SCALE GENOMIC DNA]</scope>
    <source>
        <strain evidence="2 3">AETb3-4</strain>
    </source>
</reference>
<keyword evidence="3" id="KW-1185">Reference proteome</keyword>
<name>A0A7Y7IJ31_9MICC</name>
<protein>
    <submittedName>
        <fullName evidence="2">GIY-YIG nuclease family protein</fullName>
    </submittedName>
</protein>
<dbReference type="AlphaFoldDB" id="A0A7Y7IJ31"/>
<proteinExistence type="predicted"/>
<sequence>MATGKQVRLFLVDGSPTGILTAEIMNWTGRVVSGSRSELNDLLGRGEANSPGVYFLLGDNPEDADRGLLYVGEADDVAARLRQHNSASTGKEFWNRVVFLTSKDANLTKAHVRYLESRFIALAAATDRYALENGNRPPTVNLPEADVSDMEYFISQAQIVLPVLGLDAFRGRPIPTTATTNSTGDHLSPVFEMKVPAEQGIARGQDINGEFVVVAGSSARSTWTGSGHNYGLLYERLRKAGTLSVVDGEGVFVDSYAFNSPSAAAAVVSGRNANGRTAWKVPSSGLTFAQWQEQLAPPLPEYS</sequence>
<dbReference type="Pfam" id="PF14267">
    <property type="entry name" value="DUF4357"/>
    <property type="match status" value="1"/>
</dbReference>
<comment type="caution">
    <text evidence="2">The sequence shown here is derived from an EMBL/GenBank/DDBJ whole genome shotgun (WGS) entry which is preliminary data.</text>
</comment>
<feature type="domain" description="GIY-YIG" evidence="1">
    <location>
        <begin position="49"/>
        <end position="131"/>
    </location>
</feature>
<dbReference type="InterPro" id="IPR025579">
    <property type="entry name" value="DUF4357"/>
</dbReference>
<dbReference type="PROSITE" id="PS50164">
    <property type="entry name" value="GIY_YIG"/>
    <property type="match status" value="1"/>
</dbReference>
<dbReference type="CDD" id="cd10447">
    <property type="entry name" value="GIY-YIG_unchar_2"/>
    <property type="match status" value="1"/>
</dbReference>
<accession>A0A7Y7IJ31</accession>
<dbReference type="Proteomes" id="UP000543556">
    <property type="component" value="Unassembled WGS sequence"/>
</dbReference>
<evidence type="ECO:0000313" key="2">
    <source>
        <dbReference type="EMBL" id="NVM96177.1"/>
    </source>
</evidence>
<dbReference type="EMBL" id="JAAMFM010000026">
    <property type="protein sequence ID" value="NVM96177.1"/>
    <property type="molecule type" value="Genomic_DNA"/>
</dbReference>
<gene>
    <name evidence="2" type="ORF">G6034_14955</name>
</gene>
<organism evidence="2 3">
    <name type="scientific">Arthrobacter wenxiniae</name>
    <dbReference type="NCBI Taxonomy" id="2713570"/>
    <lineage>
        <taxon>Bacteria</taxon>
        <taxon>Bacillati</taxon>
        <taxon>Actinomycetota</taxon>
        <taxon>Actinomycetes</taxon>
        <taxon>Micrococcales</taxon>
        <taxon>Micrococcaceae</taxon>
        <taxon>Arthrobacter</taxon>
    </lineage>
</organism>
<evidence type="ECO:0000259" key="1">
    <source>
        <dbReference type="PROSITE" id="PS50164"/>
    </source>
</evidence>